<evidence type="ECO:0000313" key="1">
    <source>
        <dbReference type="EMBL" id="MFC4336967.1"/>
    </source>
</evidence>
<comment type="caution">
    <text evidence="1">The sequence shown here is derived from an EMBL/GenBank/DDBJ whole genome shotgun (WGS) entry which is preliminary data.</text>
</comment>
<sequence>MTAETPTAPPPEVAEDLSSVLSGLEGIAERPVTEHVAVYDTVQQGLSDLLADVDDA</sequence>
<proteinExistence type="predicted"/>
<reference evidence="2" key="1">
    <citation type="journal article" date="2019" name="Int. J. Syst. Evol. Microbiol.">
        <title>The Global Catalogue of Microorganisms (GCM) 10K type strain sequencing project: providing services to taxonomists for standard genome sequencing and annotation.</title>
        <authorList>
            <consortium name="The Broad Institute Genomics Platform"/>
            <consortium name="The Broad Institute Genome Sequencing Center for Infectious Disease"/>
            <person name="Wu L."/>
            <person name="Ma J."/>
        </authorList>
    </citation>
    <scope>NUCLEOTIDE SEQUENCE [LARGE SCALE GENOMIC DNA]</scope>
    <source>
        <strain evidence="2">IBRC-M 10908</strain>
    </source>
</reference>
<accession>A0ABV8U295</accession>
<dbReference type="RefSeq" id="WP_380623438.1">
    <property type="nucleotide sequence ID" value="NZ_JBHSDK010000026.1"/>
</dbReference>
<dbReference type="Proteomes" id="UP001595823">
    <property type="component" value="Unassembled WGS sequence"/>
</dbReference>
<keyword evidence="2" id="KW-1185">Reference proteome</keyword>
<organism evidence="1 2">
    <name type="scientific">Salininema proteolyticum</name>
    <dbReference type="NCBI Taxonomy" id="1607685"/>
    <lineage>
        <taxon>Bacteria</taxon>
        <taxon>Bacillati</taxon>
        <taxon>Actinomycetota</taxon>
        <taxon>Actinomycetes</taxon>
        <taxon>Glycomycetales</taxon>
        <taxon>Glycomycetaceae</taxon>
        <taxon>Salininema</taxon>
    </lineage>
</organism>
<dbReference type="EMBL" id="JBHSDK010000026">
    <property type="protein sequence ID" value="MFC4336967.1"/>
    <property type="molecule type" value="Genomic_DNA"/>
</dbReference>
<gene>
    <name evidence="1" type="ORF">ACFPET_17325</name>
</gene>
<protein>
    <submittedName>
        <fullName evidence="1">Uncharacterized protein</fullName>
    </submittedName>
</protein>
<name>A0ABV8U295_9ACTN</name>
<evidence type="ECO:0000313" key="2">
    <source>
        <dbReference type="Proteomes" id="UP001595823"/>
    </source>
</evidence>